<evidence type="ECO:0000313" key="2">
    <source>
        <dbReference type="Proteomes" id="UP001652628"/>
    </source>
</evidence>
<evidence type="ECO:0000256" key="1">
    <source>
        <dbReference type="SAM" id="MobiDB-lite"/>
    </source>
</evidence>
<proteinExistence type="predicted"/>
<protein>
    <submittedName>
        <fullName evidence="3">Uncharacterized protein</fullName>
    </submittedName>
</protein>
<name>A0AB39ZIW5_DROSZ</name>
<dbReference type="AlphaFoldDB" id="A0AB39ZIW5"/>
<reference evidence="3" key="1">
    <citation type="submission" date="2025-08" db="UniProtKB">
        <authorList>
            <consortium name="RefSeq"/>
        </authorList>
    </citation>
    <scope>IDENTIFICATION</scope>
</reference>
<keyword evidence="2" id="KW-1185">Reference proteome</keyword>
<accession>A0AB39ZIW5</accession>
<dbReference type="RefSeq" id="XP_016936511.4">
    <property type="nucleotide sequence ID" value="XM_017081022.4"/>
</dbReference>
<dbReference type="GeneID" id="108014824"/>
<feature type="region of interest" description="Disordered" evidence="1">
    <location>
        <begin position="247"/>
        <end position="312"/>
    </location>
</feature>
<sequence length="312" mass="35322">MSLANIKQKEAKGKKKMLPKLRTILANPYKQHSPVLSDEEVQQFCQILQRARDKSAGETKSFATRSCIHLGLESSLRAINSQRFSCLLVSLSLRPAHLIRLIATSASVKVPTAPIYAQPKLEELTLEIFGVKAVCLALPLDLGAICKELEQWVAARKRKVPPAKKIIPKIHKKAKNVPIYTHPNEEEKEKPLPKAEKKDWDDDFISFSEEKPSIRLDRKDVQVETQKLGNALSNLAMKGKTKKVEVKKEESPVLEPMEVVQIEDPVEPDEDDFLPRNLQTYRPLTVHQVRPNPDKKPKKKRNKKSNQANGKS</sequence>
<gene>
    <name evidence="3" type="primary">LOC108014824</name>
</gene>
<dbReference type="Proteomes" id="UP001652628">
    <property type="component" value="Chromosome 3"/>
</dbReference>
<organism evidence="2 3">
    <name type="scientific">Drosophila suzukii</name>
    <name type="common">Spotted-wing drosophila fruit fly</name>
    <dbReference type="NCBI Taxonomy" id="28584"/>
    <lineage>
        <taxon>Eukaryota</taxon>
        <taxon>Metazoa</taxon>
        <taxon>Ecdysozoa</taxon>
        <taxon>Arthropoda</taxon>
        <taxon>Hexapoda</taxon>
        <taxon>Insecta</taxon>
        <taxon>Pterygota</taxon>
        <taxon>Neoptera</taxon>
        <taxon>Endopterygota</taxon>
        <taxon>Diptera</taxon>
        <taxon>Brachycera</taxon>
        <taxon>Muscomorpha</taxon>
        <taxon>Ephydroidea</taxon>
        <taxon>Drosophilidae</taxon>
        <taxon>Drosophila</taxon>
        <taxon>Sophophora</taxon>
    </lineage>
</organism>
<evidence type="ECO:0000313" key="3">
    <source>
        <dbReference type="RefSeq" id="XP_016936511.4"/>
    </source>
</evidence>